<dbReference type="CDD" id="cd09274">
    <property type="entry name" value="RNase_HI_RT_Ty3"/>
    <property type="match status" value="1"/>
</dbReference>
<dbReference type="InterPro" id="IPR000477">
    <property type="entry name" value="RT_dom"/>
</dbReference>
<dbReference type="Gene3D" id="3.10.10.10">
    <property type="entry name" value="HIV Type 1 Reverse Transcriptase, subunit A, domain 1"/>
    <property type="match status" value="1"/>
</dbReference>
<comment type="caution">
    <text evidence="3">The sequence shown here is derived from an EMBL/GenBank/DDBJ whole genome shotgun (WGS) entry which is preliminary data.</text>
</comment>
<feature type="domain" description="Reverse transcriptase" evidence="1">
    <location>
        <begin position="186"/>
        <end position="342"/>
    </location>
</feature>
<dbReference type="Pfam" id="PF17919">
    <property type="entry name" value="RT_RNaseH_2"/>
    <property type="match status" value="1"/>
</dbReference>
<organism evidence="3 4">
    <name type="scientific">Elysia marginata</name>
    <dbReference type="NCBI Taxonomy" id="1093978"/>
    <lineage>
        <taxon>Eukaryota</taxon>
        <taxon>Metazoa</taxon>
        <taxon>Spiralia</taxon>
        <taxon>Lophotrochozoa</taxon>
        <taxon>Mollusca</taxon>
        <taxon>Gastropoda</taxon>
        <taxon>Heterobranchia</taxon>
        <taxon>Euthyneura</taxon>
        <taxon>Panpulmonata</taxon>
        <taxon>Sacoglossa</taxon>
        <taxon>Placobranchoidea</taxon>
        <taxon>Plakobranchidae</taxon>
        <taxon>Elysia</taxon>
    </lineage>
</organism>
<dbReference type="InterPro" id="IPR050951">
    <property type="entry name" value="Retrovirus_Pol_polyprotein"/>
</dbReference>
<dbReference type="FunFam" id="3.30.70.270:FF:000026">
    <property type="entry name" value="Transposon Ty3-G Gag-Pol polyprotein"/>
    <property type="match status" value="1"/>
</dbReference>
<dbReference type="FunFam" id="3.10.20.370:FF:000001">
    <property type="entry name" value="Retrovirus-related Pol polyprotein from transposon 17.6-like protein"/>
    <property type="match status" value="1"/>
</dbReference>
<name>A0AAV4IS37_9GAST</name>
<protein>
    <submittedName>
        <fullName evidence="3">Pol polyprotein</fullName>
    </submittedName>
</protein>
<accession>A0AAV4IS37</accession>
<proteinExistence type="predicted"/>
<evidence type="ECO:0000313" key="3">
    <source>
        <dbReference type="EMBL" id="GFS12730.1"/>
    </source>
</evidence>
<dbReference type="EMBL" id="BMAT01006441">
    <property type="protein sequence ID" value="GFS12730.1"/>
    <property type="molecule type" value="Genomic_DNA"/>
</dbReference>
<dbReference type="Pfam" id="PF00078">
    <property type="entry name" value="RVT_1"/>
    <property type="match status" value="1"/>
</dbReference>
<dbReference type="CDD" id="cd01647">
    <property type="entry name" value="RT_LTR"/>
    <property type="match status" value="1"/>
</dbReference>
<dbReference type="SUPFAM" id="SSF56672">
    <property type="entry name" value="DNA/RNA polymerases"/>
    <property type="match status" value="1"/>
</dbReference>
<dbReference type="InterPro" id="IPR043128">
    <property type="entry name" value="Rev_trsase/Diguanyl_cyclase"/>
</dbReference>
<dbReference type="Gene3D" id="3.30.70.270">
    <property type="match status" value="2"/>
</dbReference>
<evidence type="ECO:0000259" key="2">
    <source>
        <dbReference type="Pfam" id="PF17919"/>
    </source>
</evidence>
<evidence type="ECO:0000259" key="1">
    <source>
        <dbReference type="Pfam" id="PF00078"/>
    </source>
</evidence>
<keyword evidence="4" id="KW-1185">Reference proteome</keyword>
<dbReference type="PANTHER" id="PTHR37984:SF8">
    <property type="entry name" value="CCHC-TYPE DOMAIN-CONTAINING PROTEIN"/>
    <property type="match status" value="1"/>
</dbReference>
<reference evidence="3 4" key="1">
    <citation type="journal article" date="2021" name="Elife">
        <title>Chloroplast acquisition without the gene transfer in kleptoplastic sea slugs, Plakobranchus ocellatus.</title>
        <authorList>
            <person name="Maeda T."/>
            <person name="Takahashi S."/>
            <person name="Yoshida T."/>
            <person name="Shimamura S."/>
            <person name="Takaki Y."/>
            <person name="Nagai Y."/>
            <person name="Toyoda A."/>
            <person name="Suzuki Y."/>
            <person name="Arimoto A."/>
            <person name="Ishii H."/>
            <person name="Satoh N."/>
            <person name="Nishiyama T."/>
            <person name="Hasebe M."/>
            <person name="Maruyama T."/>
            <person name="Minagawa J."/>
            <person name="Obokata J."/>
            <person name="Shigenobu S."/>
        </authorList>
    </citation>
    <scope>NUCLEOTIDE SEQUENCE [LARGE SCALE GENOMIC DNA]</scope>
</reference>
<dbReference type="InterPro" id="IPR041577">
    <property type="entry name" value="RT_RNaseH_2"/>
</dbReference>
<dbReference type="PANTHER" id="PTHR37984">
    <property type="entry name" value="PROTEIN CBG26694"/>
    <property type="match status" value="1"/>
</dbReference>
<sequence length="624" mass="71545">MASFDFKPPAHLSLQGNVAENWRTWKQQFQNFLTAKEADNKPDTVKIAMLLNCLGPESLERYNNFELEEDEGQTYDAVVKGKEWTVHTKKCNKLGKRKRKVNRTELLTKQDLQEKFKDVFEDVGSYNTQYHIQLKEEAVPVIQPPRRVPPAIMPELKKKLKEMEDNGIIEPVNEPTEWVHNLVIAQKPDGSLRLCLDPKVLNKNIKREIFEIPTFEQIIPQLGGKKVFTTLDQKDAYWQVELDKASSRLCTFNTPFGRFCFKRMPFGISSASEILQKRAYETFGGIQGLHILHDDALIAAETDAECDEILLKVLQRAKDHNIKFNLKKMQLRQKVVTYMGRKIGADGVKPDPKKVQAIVDMPAPVDKTGIQRILGMLNFLSPFIPNMSTLTAPLRNLLKREVQFQWNHEQERALEDINKSLSADPVLKLYNSNQPVKIQCDASSTGLGACLSQDDQPVAYASRALVECDTRYAQIEREMLAIVFAAERFSNYIYGREVEVQSDHKPLETIIKKSLHKASPRLQTMMMRLMRYTLQVKYTPGSQMYIADTLSRAYISDQNEETNKNEETVLRIMSATVCLPATKERLKEIQQESQADEALKTIRHYIENGWPSHKGTTEPQVQPF</sequence>
<feature type="domain" description="Reverse transcriptase/retrotransposon-derived protein RNase H-like" evidence="2">
    <location>
        <begin position="406"/>
        <end position="500"/>
    </location>
</feature>
<evidence type="ECO:0000313" key="4">
    <source>
        <dbReference type="Proteomes" id="UP000762676"/>
    </source>
</evidence>
<dbReference type="AlphaFoldDB" id="A0AAV4IS37"/>
<dbReference type="InterPro" id="IPR043502">
    <property type="entry name" value="DNA/RNA_pol_sf"/>
</dbReference>
<gene>
    <name evidence="3" type="ORF">ElyMa_003118900</name>
</gene>
<dbReference type="Proteomes" id="UP000762676">
    <property type="component" value="Unassembled WGS sequence"/>
</dbReference>